<evidence type="ECO:0000256" key="5">
    <source>
        <dbReference type="ARBA" id="ARBA00022598"/>
    </source>
</evidence>
<dbReference type="InterPro" id="IPR036736">
    <property type="entry name" value="ACP-like_sf"/>
</dbReference>
<evidence type="ECO:0000313" key="10">
    <source>
        <dbReference type="EMBL" id="NEL55598.1"/>
    </source>
</evidence>
<comment type="cofactor">
    <cofactor evidence="1">
        <name>pantetheine 4'-phosphate</name>
        <dbReference type="ChEBI" id="CHEBI:47942"/>
    </cofactor>
</comment>
<evidence type="ECO:0000256" key="3">
    <source>
        <dbReference type="ARBA" id="ARBA00022450"/>
    </source>
</evidence>
<dbReference type="InterPro" id="IPR025110">
    <property type="entry name" value="AMP-bd_C"/>
</dbReference>
<dbReference type="GO" id="GO:0030729">
    <property type="term" value="F:acetoacetate-CoA ligase activity"/>
    <property type="evidence" value="ECO:0007669"/>
    <property type="project" value="UniProtKB-EC"/>
</dbReference>
<dbReference type="GO" id="GO:0031177">
    <property type="term" value="F:phosphopantetheine binding"/>
    <property type="evidence" value="ECO:0007669"/>
    <property type="project" value="InterPro"/>
</dbReference>
<dbReference type="GO" id="GO:0006629">
    <property type="term" value="P:lipid metabolic process"/>
    <property type="evidence" value="ECO:0007669"/>
    <property type="project" value="InterPro"/>
</dbReference>
<proteinExistence type="inferred from homology"/>
<dbReference type="PROSITE" id="PS50075">
    <property type="entry name" value="CARRIER"/>
    <property type="match status" value="1"/>
</dbReference>
<comment type="caution">
    <text evidence="10">The sequence shown here is derived from an EMBL/GenBank/DDBJ whole genome shotgun (WGS) entry which is preliminary data.</text>
</comment>
<name>A0A7K3WGI7_9ACTN</name>
<dbReference type="AlphaFoldDB" id="A0A7K3WGI7"/>
<dbReference type="InterPro" id="IPR005914">
    <property type="entry name" value="Acac_CoA_synth"/>
</dbReference>
<evidence type="ECO:0000256" key="1">
    <source>
        <dbReference type="ARBA" id="ARBA00001957"/>
    </source>
</evidence>
<evidence type="ECO:0000313" key="11">
    <source>
        <dbReference type="Proteomes" id="UP000470470"/>
    </source>
</evidence>
<evidence type="ECO:0000256" key="7">
    <source>
        <dbReference type="ARBA" id="ARBA00022840"/>
    </source>
</evidence>
<evidence type="ECO:0000256" key="2">
    <source>
        <dbReference type="ARBA" id="ARBA00006432"/>
    </source>
</evidence>
<dbReference type="EC" id="6.2.1.16" evidence="10"/>
<feature type="domain" description="Carrier" evidence="9">
    <location>
        <begin position="673"/>
        <end position="748"/>
    </location>
</feature>
<dbReference type="InterPro" id="IPR042099">
    <property type="entry name" value="ANL_N_sf"/>
</dbReference>
<gene>
    <name evidence="10" type="ORF">G1H19_16565</name>
</gene>
<dbReference type="EMBL" id="JAAGWK010000024">
    <property type="protein sequence ID" value="NEL55598.1"/>
    <property type="molecule type" value="Genomic_DNA"/>
</dbReference>
<dbReference type="Gene3D" id="3.40.50.1820">
    <property type="entry name" value="alpha/beta hydrolase"/>
    <property type="match status" value="1"/>
</dbReference>
<dbReference type="PANTHER" id="PTHR42921">
    <property type="entry name" value="ACETOACETYL-COA SYNTHETASE"/>
    <property type="match status" value="1"/>
</dbReference>
<evidence type="ECO:0000259" key="9">
    <source>
        <dbReference type="PROSITE" id="PS50075"/>
    </source>
</evidence>
<dbReference type="SMART" id="SM00823">
    <property type="entry name" value="PKS_PP"/>
    <property type="match status" value="1"/>
</dbReference>
<dbReference type="SUPFAM" id="SSF53474">
    <property type="entry name" value="alpha/beta-Hydrolases"/>
    <property type="match status" value="1"/>
</dbReference>
<dbReference type="Pfam" id="PF00550">
    <property type="entry name" value="PP-binding"/>
    <property type="match status" value="1"/>
</dbReference>
<keyword evidence="3" id="KW-0596">Phosphopantetheine</keyword>
<dbReference type="InterPro" id="IPR001031">
    <property type="entry name" value="Thioesterase"/>
</dbReference>
<keyword evidence="7" id="KW-0067">ATP-binding</keyword>
<dbReference type="InterPro" id="IPR000873">
    <property type="entry name" value="AMP-dep_synth/lig_dom"/>
</dbReference>
<dbReference type="PROSITE" id="PS00455">
    <property type="entry name" value="AMP_BINDING"/>
    <property type="match status" value="1"/>
</dbReference>
<dbReference type="InterPro" id="IPR020845">
    <property type="entry name" value="AMP-binding_CS"/>
</dbReference>
<keyword evidence="5 10" id="KW-0436">Ligase</keyword>
<dbReference type="GO" id="GO:0005524">
    <property type="term" value="F:ATP binding"/>
    <property type="evidence" value="ECO:0007669"/>
    <property type="project" value="UniProtKB-KW"/>
</dbReference>
<dbReference type="InterPro" id="IPR045851">
    <property type="entry name" value="AMP-bd_C_sf"/>
</dbReference>
<reference evidence="10 11" key="1">
    <citation type="submission" date="2020-02" db="EMBL/GenBank/DDBJ databases">
        <title>The whole genome sequence of CPCC 205119.</title>
        <authorList>
            <person name="Jiang Z."/>
        </authorList>
    </citation>
    <scope>NUCLEOTIDE SEQUENCE [LARGE SCALE GENOMIC DNA]</scope>
    <source>
        <strain evidence="10 11">CPCC 205119</strain>
    </source>
</reference>
<sequence>MTTTSAPGTGIGPGPAAETRLASFRRYCAQRTGRPLERPGDLHAFSLDDAPTFWRALLEWSALPWSGSADRVVVGTDVETARFFPDVRLNYAAALLGPRPDVDDASAAVTSVHADGSTRTVDRRGLRAAVGQAAAALRRLGVRPGEQVVVVAGSDLPTVVAVLAAAAVGATVSTAMPDMGAPVLVDRFGRTDPVLLFLDRAAVPGDADAAGHALVSGLPGLRHVLLLDDGAAPERWPVDTRSWAGELTGVPAEPVERWPALPFDHPLFVLFSSGTTGPPKAIVHGAGGTLLEHVKEHALHGDLGPRDVLYVHTTTAWMMWHWQLSALAVGAHVVLYDGPVSRPATLWELVARHGVTVFGTSPAHLQLCQDTGLRPGETLDLGRLRAVLSTGSVLHDWQFDWVADAVGPVPLQSISGGTDVLGCFVLGHPELPVRRGWSQARSLGLDVAAVDEAGREVRGRVGELVCRRPFPSRPVGFRQDPDGRRFHDAYFAAHPGMWTHGDLVEIAPDGGARVHGRSDGVLNVDGVRIGPSEVYRALQGVPGIAQAMAVEQRDPRYAGASRMVLLVVLHPDADLDGDLARTLRATVRRRASAAHVPSLVVAVDELPVTHSGKPSETAARDAVNGDPVRNEGALRNPGCLTGIRAAVARAGRSTVPTADADARALTTSAAADADADRVAAEAARLWREALGLDRVGPDDHFADLGGTSRQVMTLLRRVALELGADVPVEDFLAEPTPAGLARCVARARSAPMPDVVELRAGVGRPVFLLCDAWGQFNSLHALVRALHTERPVLGLHPPLADAAGRRRSVGELADACLVAAAGRQPAGPLSLLGYSFGGLVGYETAVRARAAGRPLGWLGLIDVFPPTASLTRGEARARRWAGRLDTLRSPARLAHRLHHRVPGVGQGVEEAAWTQSWLVAAAHRLSPYDGPVTYYAATRGLPLVGNTLSAWRRAAPHLLVTELAGDHEDLLSAARVDLLAARVSATLA</sequence>
<dbReference type="RefSeq" id="WP_152730888.1">
    <property type="nucleotide sequence ID" value="NZ_JAABOZ010000004.1"/>
</dbReference>
<dbReference type="Pfam" id="PF13193">
    <property type="entry name" value="AMP-binding_C"/>
    <property type="match status" value="1"/>
</dbReference>
<dbReference type="Gene3D" id="3.30.300.30">
    <property type="match status" value="1"/>
</dbReference>
<keyword evidence="11" id="KW-1185">Reference proteome</keyword>
<keyword evidence="6" id="KW-0547">Nucleotide-binding</keyword>
<dbReference type="InterPro" id="IPR020806">
    <property type="entry name" value="PKS_PP-bd"/>
</dbReference>
<organism evidence="10 11">
    <name type="scientific">Goekera deserti</name>
    <dbReference type="NCBI Taxonomy" id="2497753"/>
    <lineage>
        <taxon>Bacteria</taxon>
        <taxon>Bacillati</taxon>
        <taxon>Actinomycetota</taxon>
        <taxon>Actinomycetes</taxon>
        <taxon>Geodermatophilales</taxon>
        <taxon>Geodermatophilaceae</taxon>
        <taxon>Goekera</taxon>
    </lineage>
</organism>
<dbReference type="InterPro" id="IPR009081">
    <property type="entry name" value="PP-bd_ACP"/>
</dbReference>
<keyword evidence="4" id="KW-0597">Phosphoprotein</keyword>
<dbReference type="Pfam" id="PF00975">
    <property type="entry name" value="Thioesterase"/>
    <property type="match status" value="1"/>
</dbReference>
<dbReference type="PANTHER" id="PTHR42921:SF1">
    <property type="entry name" value="ACETOACETYL-COA SYNTHETASE"/>
    <property type="match status" value="1"/>
</dbReference>
<dbReference type="Gene3D" id="1.10.1200.10">
    <property type="entry name" value="ACP-like"/>
    <property type="match status" value="1"/>
</dbReference>
<evidence type="ECO:0000256" key="6">
    <source>
        <dbReference type="ARBA" id="ARBA00022741"/>
    </source>
</evidence>
<comment type="similarity">
    <text evidence="2">Belongs to the ATP-dependent AMP-binding enzyme family.</text>
</comment>
<feature type="region of interest" description="Disordered" evidence="8">
    <location>
        <begin position="610"/>
        <end position="630"/>
    </location>
</feature>
<dbReference type="Pfam" id="PF00501">
    <property type="entry name" value="AMP-binding"/>
    <property type="match status" value="1"/>
</dbReference>
<dbReference type="InterPro" id="IPR029058">
    <property type="entry name" value="AB_hydrolase_fold"/>
</dbReference>
<dbReference type="Gene3D" id="3.40.50.12780">
    <property type="entry name" value="N-terminal domain of ligase-like"/>
    <property type="match status" value="1"/>
</dbReference>
<dbReference type="Proteomes" id="UP000470470">
    <property type="component" value="Unassembled WGS sequence"/>
</dbReference>
<evidence type="ECO:0000256" key="4">
    <source>
        <dbReference type="ARBA" id="ARBA00022553"/>
    </source>
</evidence>
<protein>
    <submittedName>
        <fullName evidence="10">Acetoacetate--CoA ligase</fullName>
        <ecNumber evidence="10">6.2.1.16</ecNumber>
    </submittedName>
</protein>
<dbReference type="SUPFAM" id="SSF56801">
    <property type="entry name" value="Acetyl-CoA synthetase-like"/>
    <property type="match status" value="1"/>
</dbReference>
<evidence type="ECO:0000256" key="8">
    <source>
        <dbReference type="SAM" id="MobiDB-lite"/>
    </source>
</evidence>
<dbReference type="SUPFAM" id="SSF47336">
    <property type="entry name" value="ACP-like"/>
    <property type="match status" value="1"/>
</dbReference>
<accession>A0A7K3WGI7</accession>
<dbReference type="NCBIfam" id="TIGR01217">
    <property type="entry name" value="ac_ac_CoA_syn"/>
    <property type="match status" value="1"/>
</dbReference>